<name>A0A8T2TL31_CERRI</name>
<comment type="caution">
    <text evidence="2">The sequence shown here is derived from an EMBL/GenBank/DDBJ whole genome shotgun (WGS) entry which is preliminary data.</text>
</comment>
<dbReference type="InterPro" id="IPR016197">
    <property type="entry name" value="Chromo-like_dom_sf"/>
</dbReference>
<proteinExistence type="predicted"/>
<dbReference type="InterPro" id="IPR056924">
    <property type="entry name" value="SH3_Tf2-1"/>
</dbReference>
<sequence length="151" mass="17734">MVRNANQNCTEAPNYQVGDLVLINAKNIIFPRNFTPKFNHRYYGSYRISHRFNQVTYQLDLPPEIHIHNSFHVSLLKRFHPDTRFGHQVTLVEDPIEQRQAELILKENNTQFLVNWRGRPLKEATWVSKNNMPPTTQPIIEAFQTTHPSIS</sequence>
<dbReference type="EMBL" id="CM035417">
    <property type="protein sequence ID" value="KAH7423188.1"/>
    <property type="molecule type" value="Genomic_DNA"/>
</dbReference>
<dbReference type="Pfam" id="PF00385">
    <property type="entry name" value="Chromo"/>
    <property type="match status" value="1"/>
</dbReference>
<dbReference type="InterPro" id="IPR023780">
    <property type="entry name" value="Chromo_domain"/>
</dbReference>
<dbReference type="Gene3D" id="2.40.50.40">
    <property type="match status" value="1"/>
</dbReference>
<organism evidence="2 3">
    <name type="scientific">Ceratopteris richardii</name>
    <name type="common">Triangle waterfern</name>
    <dbReference type="NCBI Taxonomy" id="49495"/>
    <lineage>
        <taxon>Eukaryota</taxon>
        <taxon>Viridiplantae</taxon>
        <taxon>Streptophyta</taxon>
        <taxon>Embryophyta</taxon>
        <taxon>Tracheophyta</taxon>
        <taxon>Polypodiopsida</taxon>
        <taxon>Polypodiidae</taxon>
        <taxon>Polypodiales</taxon>
        <taxon>Pteridineae</taxon>
        <taxon>Pteridaceae</taxon>
        <taxon>Parkerioideae</taxon>
        <taxon>Ceratopteris</taxon>
    </lineage>
</organism>
<evidence type="ECO:0000259" key="1">
    <source>
        <dbReference type="PROSITE" id="PS50013"/>
    </source>
</evidence>
<dbReference type="Proteomes" id="UP000825935">
    <property type="component" value="Chromosome 12"/>
</dbReference>
<protein>
    <recommendedName>
        <fullName evidence="1">Chromo domain-containing protein</fullName>
    </recommendedName>
</protein>
<evidence type="ECO:0000313" key="3">
    <source>
        <dbReference type="Proteomes" id="UP000825935"/>
    </source>
</evidence>
<accession>A0A8T2TL31</accession>
<keyword evidence="3" id="KW-1185">Reference proteome</keyword>
<dbReference type="InterPro" id="IPR000953">
    <property type="entry name" value="Chromo/chromo_shadow_dom"/>
</dbReference>
<dbReference type="PROSITE" id="PS50013">
    <property type="entry name" value="CHROMO_2"/>
    <property type="match status" value="1"/>
</dbReference>
<dbReference type="AlphaFoldDB" id="A0A8T2TL31"/>
<reference evidence="2" key="1">
    <citation type="submission" date="2021-08" db="EMBL/GenBank/DDBJ databases">
        <title>WGS assembly of Ceratopteris richardii.</title>
        <authorList>
            <person name="Marchant D.B."/>
            <person name="Chen G."/>
            <person name="Jenkins J."/>
            <person name="Shu S."/>
            <person name="Leebens-Mack J."/>
            <person name="Grimwood J."/>
            <person name="Schmutz J."/>
            <person name="Soltis P."/>
            <person name="Soltis D."/>
            <person name="Chen Z.-H."/>
        </authorList>
    </citation>
    <scope>NUCLEOTIDE SEQUENCE</scope>
    <source>
        <strain evidence="2">Whitten #5841</strain>
        <tissue evidence="2">Leaf</tissue>
    </source>
</reference>
<dbReference type="Pfam" id="PF24626">
    <property type="entry name" value="SH3_Tf2-1"/>
    <property type="match status" value="1"/>
</dbReference>
<feature type="domain" description="Chromo" evidence="1">
    <location>
        <begin position="90"/>
        <end position="151"/>
    </location>
</feature>
<dbReference type="OrthoDB" id="1300917at2759"/>
<dbReference type="SUPFAM" id="SSF54160">
    <property type="entry name" value="Chromo domain-like"/>
    <property type="match status" value="1"/>
</dbReference>
<dbReference type="PANTHER" id="PTHR46148">
    <property type="entry name" value="CHROMO DOMAIN-CONTAINING PROTEIN"/>
    <property type="match status" value="1"/>
</dbReference>
<evidence type="ECO:0000313" key="2">
    <source>
        <dbReference type="EMBL" id="KAH7423188.1"/>
    </source>
</evidence>
<dbReference type="PANTHER" id="PTHR46148:SF52">
    <property type="entry name" value="OS04G0603800 PROTEIN"/>
    <property type="match status" value="1"/>
</dbReference>
<gene>
    <name evidence="2" type="ORF">KP509_12G042900</name>
</gene>